<protein>
    <recommendedName>
        <fullName evidence="1">AbiEi antitoxin N-terminal domain-containing protein</fullName>
    </recommendedName>
</protein>
<accession>A0A1U7NVH7</accession>
<sequence>MSTHTHRHQLLEYAHQQGGYVTTAEATVAGIPRIELTRSVRDRQLIRLALGVYQLANLSGLEAEDAALTDLLEVQLRFPFARPCLISALHLHGLTTTRPNRLQFAVPKNRQALVYAGLPVSTFYFGDQTYAAGLTQVPVRERHLTTYTIEKTLIDLLRLAPKFGRELYLEGLKNARRDGALDRRTLGQLARTLGVWKELARDLEVLDHDQDH</sequence>
<evidence type="ECO:0000259" key="1">
    <source>
        <dbReference type="Pfam" id="PF13338"/>
    </source>
</evidence>
<reference evidence="2 3" key="1">
    <citation type="submission" date="2017-01" db="EMBL/GenBank/DDBJ databases">
        <title>Genome Analysis of Deinococcus marmoris KOPRI26562.</title>
        <authorList>
            <person name="Kim J.H."/>
            <person name="Oh H.-M."/>
        </authorList>
    </citation>
    <scope>NUCLEOTIDE SEQUENCE [LARGE SCALE GENOMIC DNA]</scope>
    <source>
        <strain evidence="2 3">KOPRI26562</strain>
    </source>
</reference>
<gene>
    <name evidence="2" type="ORF">BOO71_0010291</name>
</gene>
<dbReference type="RefSeq" id="WP_075834539.1">
    <property type="nucleotide sequence ID" value="NZ_MSTI01000118.1"/>
</dbReference>
<evidence type="ECO:0000313" key="3">
    <source>
        <dbReference type="Proteomes" id="UP000186607"/>
    </source>
</evidence>
<dbReference type="Pfam" id="PF13338">
    <property type="entry name" value="AbiEi_4"/>
    <property type="match status" value="1"/>
</dbReference>
<dbReference type="OrthoDB" id="9789781at2"/>
<dbReference type="STRING" id="249408.BOO71_0010291"/>
<comment type="caution">
    <text evidence="2">The sequence shown here is derived from an EMBL/GenBank/DDBJ whole genome shotgun (WGS) entry which is preliminary data.</text>
</comment>
<dbReference type="Proteomes" id="UP000186607">
    <property type="component" value="Unassembled WGS sequence"/>
</dbReference>
<feature type="domain" description="AbiEi antitoxin N-terminal" evidence="1">
    <location>
        <begin position="9"/>
        <end position="56"/>
    </location>
</feature>
<keyword evidence="3" id="KW-1185">Reference proteome</keyword>
<proteinExistence type="predicted"/>
<evidence type="ECO:0000313" key="2">
    <source>
        <dbReference type="EMBL" id="OLV16919.1"/>
    </source>
</evidence>
<dbReference type="AlphaFoldDB" id="A0A1U7NVH7"/>
<organism evidence="2 3">
    <name type="scientific">Deinococcus marmoris</name>
    <dbReference type="NCBI Taxonomy" id="249408"/>
    <lineage>
        <taxon>Bacteria</taxon>
        <taxon>Thermotogati</taxon>
        <taxon>Deinococcota</taxon>
        <taxon>Deinococci</taxon>
        <taxon>Deinococcales</taxon>
        <taxon>Deinococcaceae</taxon>
        <taxon>Deinococcus</taxon>
    </lineage>
</organism>
<dbReference type="InterPro" id="IPR025159">
    <property type="entry name" value="AbiEi_N"/>
</dbReference>
<dbReference type="EMBL" id="MSTI01000118">
    <property type="protein sequence ID" value="OLV16919.1"/>
    <property type="molecule type" value="Genomic_DNA"/>
</dbReference>
<name>A0A1U7NVH7_9DEIO</name>